<dbReference type="Gene3D" id="3.40.50.150">
    <property type="entry name" value="Vaccinia Virus protein VP39"/>
    <property type="match status" value="1"/>
</dbReference>
<dbReference type="InterPro" id="IPR001678">
    <property type="entry name" value="MeTrfase_RsmB-F_NOP2_dom"/>
</dbReference>
<evidence type="ECO:0000256" key="2">
    <source>
        <dbReference type="ARBA" id="ARBA00022679"/>
    </source>
</evidence>
<dbReference type="Pfam" id="PF01189">
    <property type="entry name" value="Methyltr_RsmB-F"/>
    <property type="match status" value="1"/>
</dbReference>
<evidence type="ECO:0000256" key="3">
    <source>
        <dbReference type="ARBA" id="ARBA00022691"/>
    </source>
</evidence>
<dbReference type="InterPro" id="IPR049560">
    <property type="entry name" value="MeTrfase_RsmB-F_NOP2_cat"/>
</dbReference>
<protein>
    <recommendedName>
        <fullName evidence="5">SAM-dependent MTase RsmB/NOP-type domain-containing protein</fullName>
    </recommendedName>
</protein>
<keyword evidence="3" id="KW-0949">S-adenosyl-L-methionine</keyword>
<sequence length="42" mass="4653">ATKPMVLDADKILIDAPCTSTGILQVYPSFKWRLNKKTLFAG</sequence>
<proteinExistence type="predicted"/>
<dbReference type="AlphaFoldDB" id="X1FKJ4"/>
<keyword evidence="2" id="KW-0808">Transferase</keyword>
<dbReference type="PROSITE" id="PS51686">
    <property type="entry name" value="SAM_MT_RSMB_NOP"/>
    <property type="match status" value="1"/>
</dbReference>
<dbReference type="GO" id="GO:0032259">
    <property type="term" value="P:methylation"/>
    <property type="evidence" value="ECO:0007669"/>
    <property type="project" value="UniProtKB-KW"/>
</dbReference>
<evidence type="ECO:0000259" key="5">
    <source>
        <dbReference type="PROSITE" id="PS51686"/>
    </source>
</evidence>
<dbReference type="EMBL" id="BART01041917">
    <property type="protein sequence ID" value="GAH29904.1"/>
    <property type="molecule type" value="Genomic_DNA"/>
</dbReference>
<evidence type="ECO:0000256" key="4">
    <source>
        <dbReference type="ARBA" id="ARBA00022884"/>
    </source>
</evidence>
<dbReference type="GO" id="GO:0008168">
    <property type="term" value="F:methyltransferase activity"/>
    <property type="evidence" value="ECO:0007669"/>
    <property type="project" value="UniProtKB-KW"/>
</dbReference>
<feature type="domain" description="SAM-dependent MTase RsmB/NOP-type" evidence="5">
    <location>
        <begin position="1"/>
        <end position="42"/>
    </location>
</feature>
<comment type="caution">
    <text evidence="6">The sequence shown here is derived from an EMBL/GenBank/DDBJ whole genome shotgun (WGS) entry which is preliminary data.</text>
</comment>
<feature type="non-terminal residue" evidence="6">
    <location>
        <position position="1"/>
    </location>
</feature>
<gene>
    <name evidence="6" type="ORF">S01H4_67062</name>
</gene>
<evidence type="ECO:0000313" key="6">
    <source>
        <dbReference type="EMBL" id="GAH29904.1"/>
    </source>
</evidence>
<reference evidence="6" key="1">
    <citation type="journal article" date="2014" name="Front. Microbiol.">
        <title>High frequency of phylogenetically diverse reductive dehalogenase-homologous genes in deep subseafloor sedimentary metagenomes.</title>
        <authorList>
            <person name="Kawai M."/>
            <person name="Futagami T."/>
            <person name="Toyoda A."/>
            <person name="Takaki Y."/>
            <person name="Nishi S."/>
            <person name="Hori S."/>
            <person name="Arai W."/>
            <person name="Tsubouchi T."/>
            <person name="Morono Y."/>
            <person name="Uchiyama I."/>
            <person name="Ito T."/>
            <person name="Fujiyama A."/>
            <person name="Inagaki F."/>
            <person name="Takami H."/>
        </authorList>
    </citation>
    <scope>NUCLEOTIDE SEQUENCE</scope>
    <source>
        <strain evidence="6">Expedition CK06-06</strain>
    </source>
</reference>
<keyword evidence="4" id="KW-0694">RNA-binding</keyword>
<keyword evidence="1" id="KW-0489">Methyltransferase</keyword>
<accession>X1FKJ4</accession>
<evidence type="ECO:0000256" key="1">
    <source>
        <dbReference type="ARBA" id="ARBA00022603"/>
    </source>
</evidence>
<dbReference type="InterPro" id="IPR029063">
    <property type="entry name" value="SAM-dependent_MTases_sf"/>
</dbReference>
<dbReference type="GO" id="GO:0003723">
    <property type="term" value="F:RNA binding"/>
    <property type="evidence" value="ECO:0007669"/>
    <property type="project" value="UniProtKB-KW"/>
</dbReference>
<name>X1FKJ4_9ZZZZ</name>
<organism evidence="6">
    <name type="scientific">marine sediment metagenome</name>
    <dbReference type="NCBI Taxonomy" id="412755"/>
    <lineage>
        <taxon>unclassified sequences</taxon>
        <taxon>metagenomes</taxon>
        <taxon>ecological metagenomes</taxon>
    </lineage>
</organism>